<dbReference type="GO" id="GO:0005829">
    <property type="term" value="C:cytosol"/>
    <property type="evidence" value="ECO:0007669"/>
    <property type="project" value="TreeGrafter"/>
</dbReference>
<dbReference type="InterPro" id="IPR011251">
    <property type="entry name" value="Luciferase-like_dom"/>
</dbReference>
<gene>
    <name evidence="4" type="ORF">FV139_11200</name>
</gene>
<evidence type="ECO:0000256" key="1">
    <source>
        <dbReference type="ARBA" id="ARBA00023002"/>
    </source>
</evidence>
<dbReference type="GO" id="GO:0016705">
    <property type="term" value="F:oxidoreductase activity, acting on paired donors, with incorporation or reduction of molecular oxygen"/>
    <property type="evidence" value="ECO:0007669"/>
    <property type="project" value="InterPro"/>
</dbReference>
<accession>A0A5C9A076</accession>
<evidence type="ECO:0000313" key="5">
    <source>
        <dbReference type="Proteomes" id="UP000321039"/>
    </source>
</evidence>
<dbReference type="Pfam" id="PF00296">
    <property type="entry name" value="Bac_luciferase"/>
    <property type="match status" value="1"/>
</dbReference>
<dbReference type="PANTHER" id="PTHR30137">
    <property type="entry name" value="LUCIFERASE-LIKE MONOOXYGENASE"/>
    <property type="match status" value="1"/>
</dbReference>
<reference evidence="4 5" key="1">
    <citation type="submission" date="2019-08" db="EMBL/GenBank/DDBJ databases">
        <title>Parahaliea maris sp. nov., isolated from the surface seawater.</title>
        <authorList>
            <person name="Liu Y."/>
        </authorList>
    </citation>
    <scope>NUCLEOTIDE SEQUENCE [LARGE SCALE GENOMIC DNA]</scope>
    <source>
        <strain evidence="4 5">HSLHS9</strain>
    </source>
</reference>
<protein>
    <submittedName>
        <fullName evidence="4">LLM class flavin-dependent oxidoreductase</fullName>
    </submittedName>
</protein>
<keyword evidence="5" id="KW-1185">Reference proteome</keyword>
<dbReference type="GO" id="GO:0004497">
    <property type="term" value="F:monooxygenase activity"/>
    <property type="evidence" value="ECO:0007669"/>
    <property type="project" value="UniProtKB-KW"/>
</dbReference>
<sequence>MEFGVFSLGDHLPNPVTGSYNESQAEKHLGWVAEGVLAEKCGYSAIWLGEHHFNDYILAVPQMVLTAIAMKTERLRLGTAVTLLANHDPVRIAEDFATLDLLSEGRAEIGVAPGITPATFELFGQSAQDAGAMMVEKLDLLDRMWSEKKLQWEGNFRAPFKDAHIEPRTYSGRSIPIWMGTGTTIEKAVAAGSKGYKLQLATIFGSYGNYAPVAAAYREAYLAAGHPESEMEVAAIAYCYVDNDSADPHAAWAPYMGQYRSFMKEIVRGKGVTAGIQALASLATAQDLSGDWREFDLCGSPQQIAERIVQANRDVGGIDHLYCYFDAGGMPQSMVERSIEQFSRLVMPLVRDELGIEQAA</sequence>
<proteinExistence type="predicted"/>
<dbReference type="Gene3D" id="3.20.20.30">
    <property type="entry name" value="Luciferase-like domain"/>
    <property type="match status" value="1"/>
</dbReference>
<dbReference type="EMBL" id="VRZA01000003">
    <property type="protein sequence ID" value="TXS94158.1"/>
    <property type="molecule type" value="Genomic_DNA"/>
</dbReference>
<name>A0A5C9A076_9GAMM</name>
<organism evidence="4 5">
    <name type="scientific">Parahaliea maris</name>
    <dbReference type="NCBI Taxonomy" id="2716870"/>
    <lineage>
        <taxon>Bacteria</taxon>
        <taxon>Pseudomonadati</taxon>
        <taxon>Pseudomonadota</taxon>
        <taxon>Gammaproteobacteria</taxon>
        <taxon>Cellvibrionales</taxon>
        <taxon>Halieaceae</taxon>
        <taxon>Parahaliea</taxon>
    </lineage>
</organism>
<dbReference type="InterPro" id="IPR050766">
    <property type="entry name" value="Bact_Lucif_Oxidored"/>
</dbReference>
<dbReference type="SUPFAM" id="SSF51679">
    <property type="entry name" value="Bacterial luciferase-like"/>
    <property type="match status" value="1"/>
</dbReference>
<feature type="domain" description="Luciferase-like" evidence="3">
    <location>
        <begin position="1"/>
        <end position="313"/>
    </location>
</feature>
<evidence type="ECO:0000256" key="2">
    <source>
        <dbReference type="ARBA" id="ARBA00023033"/>
    </source>
</evidence>
<evidence type="ECO:0000313" key="4">
    <source>
        <dbReference type="EMBL" id="TXS94158.1"/>
    </source>
</evidence>
<keyword evidence="1" id="KW-0560">Oxidoreductase</keyword>
<dbReference type="InterPro" id="IPR036661">
    <property type="entry name" value="Luciferase-like_sf"/>
</dbReference>
<dbReference type="RefSeq" id="WP_148068500.1">
    <property type="nucleotide sequence ID" value="NZ_VRZA01000003.1"/>
</dbReference>
<dbReference type="AlphaFoldDB" id="A0A5C9A076"/>
<dbReference type="PANTHER" id="PTHR30137:SF8">
    <property type="entry name" value="BLR5498 PROTEIN"/>
    <property type="match status" value="1"/>
</dbReference>
<comment type="caution">
    <text evidence="4">The sequence shown here is derived from an EMBL/GenBank/DDBJ whole genome shotgun (WGS) entry which is preliminary data.</text>
</comment>
<dbReference type="Proteomes" id="UP000321039">
    <property type="component" value="Unassembled WGS sequence"/>
</dbReference>
<evidence type="ECO:0000259" key="3">
    <source>
        <dbReference type="Pfam" id="PF00296"/>
    </source>
</evidence>
<keyword evidence="2" id="KW-0503">Monooxygenase</keyword>